<dbReference type="Pfam" id="PF06674">
    <property type="entry name" value="DUF1176"/>
    <property type="match status" value="1"/>
</dbReference>
<organism evidence="2 3">
    <name type="scientific">Psychrobacter fozii</name>
    <dbReference type="NCBI Taxonomy" id="198480"/>
    <lineage>
        <taxon>Bacteria</taxon>
        <taxon>Pseudomonadati</taxon>
        <taxon>Pseudomonadota</taxon>
        <taxon>Gammaproteobacteria</taxon>
        <taxon>Moraxellales</taxon>
        <taxon>Moraxellaceae</taxon>
        <taxon>Psychrobacter</taxon>
    </lineage>
</organism>
<accession>A0A2V4UJ85</accession>
<reference evidence="2 3" key="1">
    <citation type="submission" date="2018-06" db="EMBL/GenBank/DDBJ databases">
        <title>Genomic Encyclopedia of Type Strains, Phase III (KMG-III): the genomes of soil and plant-associated and newly described type strains.</title>
        <authorList>
            <person name="Whitman W."/>
        </authorList>
    </citation>
    <scope>NUCLEOTIDE SEQUENCE [LARGE SCALE GENOMIC DNA]</scope>
    <source>
        <strain evidence="2 3">CECT 5889</strain>
    </source>
</reference>
<dbReference type="Proteomes" id="UP000247746">
    <property type="component" value="Unassembled WGS sequence"/>
</dbReference>
<gene>
    <name evidence="2" type="ORF">DFP82_11125</name>
</gene>
<protein>
    <submittedName>
        <fullName evidence="2">Uncharacterized protein DUF1176</fullName>
    </submittedName>
</protein>
<name>A0A2V4UJ85_9GAMM</name>
<feature type="signal peptide" evidence="1">
    <location>
        <begin position="1"/>
        <end position="31"/>
    </location>
</feature>
<keyword evidence="3" id="KW-1185">Reference proteome</keyword>
<proteinExistence type="predicted"/>
<dbReference type="EMBL" id="QJSU01000011">
    <property type="protein sequence ID" value="PYE36676.1"/>
    <property type="molecule type" value="Genomic_DNA"/>
</dbReference>
<dbReference type="AlphaFoldDB" id="A0A2V4UJ85"/>
<comment type="caution">
    <text evidence="2">The sequence shown here is derived from an EMBL/GenBank/DDBJ whole genome shotgun (WGS) entry which is preliminary data.</text>
</comment>
<dbReference type="OrthoDB" id="6183301at2"/>
<dbReference type="RefSeq" id="WP_110924150.1">
    <property type="nucleotide sequence ID" value="NZ_QJSU01000011.1"/>
</dbReference>
<feature type="chain" id="PRO_5015917512" evidence="1">
    <location>
        <begin position="32"/>
        <end position="383"/>
    </location>
</feature>
<evidence type="ECO:0000313" key="2">
    <source>
        <dbReference type="EMBL" id="PYE36676.1"/>
    </source>
</evidence>
<evidence type="ECO:0000313" key="3">
    <source>
        <dbReference type="Proteomes" id="UP000247746"/>
    </source>
</evidence>
<dbReference type="InterPro" id="IPR009560">
    <property type="entry name" value="DUF1176"/>
</dbReference>
<keyword evidence="1" id="KW-0732">Signal</keyword>
<evidence type="ECO:0000256" key="1">
    <source>
        <dbReference type="SAM" id="SignalP"/>
    </source>
</evidence>
<sequence>MKNTLLISQDKITKTLFSAATIFLATTAVHASDVYGDPFEGSGFIKDDWQVVCDNTLTCRAAGYSEDGTASGGATILLTVTPKESAVNARLMLQNVDDVETSPANAWLASHGSRVSLYLNDKNYGMVELDSGALSGDLSTDQTQQLLTRAKQNTKIEFRSGPYRWHVSDSGLSAVLLKLDESQGRVGTPLALVSKNNQPSMTLKSAIPIPKIVAASVYSTEDPNPNIDLTKMDYWRANIENWIITESNDDLKEECYALNADEEWSGDSDWTLTALDARYTLASHVCWRGAYNEGIGFWVIDDATPSKPSLVTYSGGSYDEGQIISGHRGRGLGDCVYLKEWTWNGSSFVNSKAIATGLCRMIQLGGAWDLPSYVSEVIGSDKP</sequence>